<dbReference type="InterPro" id="IPR046773">
    <property type="entry name" value="DOCKER_Lobe_C"/>
</dbReference>
<dbReference type="InterPro" id="IPR027357">
    <property type="entry name" value="DOCKER_dom"/>
</dbReference>
<feature type="region of interest" description="Disordered" evidence="3">
    <location>
        <begin position="1350"/>
        <end position="1423"/>
    </location>
</feature>
<dbReference type="InterPro" id="IPR043161">
    <property type="entry name" value="DOCK_C_lobe_A"/>
</dbReference>
<dbReference type="CDD" id="cd09917">
    <property type="entry name" value="F-box_SF"/>
    <property type="match status" value="1"/>
</dbReference>
<dbReference type="InterPro" id="IPR026791">
    <property type="entry name" value="DOCK"/>
</dbReference>
<evidence type="ECO:0000256" key="3">
    <source>
        <dbReference type="SAM" id="MobiDB-lite"/>
    </source>
</evidence>
<dbReference type="STRING" id="5786.F0ZUK8"/>
<dbReference type="GO" id="GO:0031267">
    <property type="term" value="F:small GTPase binding"/>
    <property type="evidence" value="ECO:0000318"/>
    <property type="project" value="GO_Central"/>
</dbReference>
<dbReference type="SUPFAM" id="SSF81383">
    <property type="entry name" value="F-box domain"/>
    <property type="match status" value="1"/>
</dbReference>
<organism evidence="5 6">
    <name type="scientific">Dictyostelium purpureum</name>
    <name type="common">Slime mold</name>
    <dbReference type="NCBI Taxonomy" id="5786"/>
    <lineage>
        <taxon>Eukaryota</taxon>
        <taxon>Amoebozoa</taxon>
        <taxon>Evosea</taxon>
        <taxon>Eumycetozoa</taxon>
        <taxon>Dictyostelia</taxon>
        <taxon>Dictyosteliales</taxon>
        <taxon>Dictyosteliaceae</taxon>
        <taxon>Dictyostelium</taxon>
    </lineage>
</organism>
<dbReference type="GO" id="GO:0005737">
    <property type="term" value="C:cytoplasm"/>
    <property type="evidence" value="ECO:0000318"/>
    <property type="project" value="GO_Central"/>
</dbReference>
<gene>
    <name evidence="5" type="ORF">DICPUDRAFT_81789</name>
</gene>
<dbReference type="EMBL" id="GL871196">
    <property type="protein sequence ID" value="EGC32368.1"/>
    <property type="molecule type" value="Genomic_DNA"/>
</dbReference>
<name>F0ZUK8_DICPU</name>
<feature type="domain" description="DOCKER" evidence="4">
    <location>
        <begin position="472"/>
        <end position="936"/>
    </location>
</feature>
<protein>
    <recommendedName>
        <fullName evidence="4">DOCKER domain-containing protein</fullName>
    </recommendedName>
</protein>
<feature type="compositionally biased region" description="Low complexity" evidence="3">
    <location>
        <begin position="1062"/>
        <end position="1118"/>
    </location>
</feature>
<feature type="region of interest" description="Disordered" evidence="3">
    <location>
        <begin position="201"/>
        <end position="232"/>
    </location>
</feature>
<dbReference type="PROSITE" id="PS51651">
    <property type="entry name" value="DOCKER"/>
    <property type="match status" value="1"/>
</dbReference>
<feature type="coiled-coil region" evidence="2">
    <location>
        <begin position="801"/>
        <end position="831"/>
    </location>
</feature>
<dbReference type="Gene3D" id="1.20.58.740">
    <property type="match status" value="1"/>
</dbReference>
<dbReference type="FunCoup" id="F0ZUK8">
    <property type="interactions" value="345"/>
</dbReference>
<evidence type="ECO:0000256" key="2">
    <source>
        <dbReference type="SAM" id="Coils"/>
    </source>
</evidence>
<dbReference type="RefSeq" id="XP_003291098.1">
    <property type="nucleotide sequence ID" value="XM_003291050.1"/>
</dbReference>
<dbReference type="InterPro" id="IPR001810">
    <property type="entry name" value="F-box_dom"/>
</dbReference>
<dbReference type="KEGG" id="dpp:DICPUDRAFT_81789"/>
<keyword evidence="6" id="KW-1185">Reference proteome</keyword>
<feature type="compositionally biased region" description="Low complexity" evidence="3">
    <location>
        <begin position="1126"/>
        <end position="1221"/>
    </location>
</feature>
<feature type="compositionally biased region" description="Low complexity" evidence="3">
    <location>
        <begin position="1446"/>
        <end position="1461"/>
    </location>
</feature>
<dbReference type="OrthoDB" id="18896at2759"/>
<evidence type="ECO:0000313" key="5">
    <source>
        <dbReference type="EMBL" id="EGC32368.1"/>
    </source>
</evidence>
<proteinExistence type="inferred from homology"/>
<feature type="compositionally biased region" description="Polar residues" evidence="3">
    <location>
        <begin position="1265"/>
        <end position="1289"/>
    </location>
</feature>
<dbReference type="InParanoid" id="F0ZUK8"/>
<feature type="region of interest" description="Disordered" evidence="3">
    <location>
        <begin position="1479"/>
        <end position="1513"/>
    </location>
</feature>
<feature type="compositionally biased region" description="Pro residues" evidence="3">
    <location>
        <begin position="210"/>
        <end position="219"/>
    </location>
</feature>
<feature type="compositionally biased region" description="Low complexity" evidence="3">
    <location>
        <begin position="978"/>
        <end position="998"/>
    </location>
</feature>
<feature type="compositionally biased region" description="Low complexity" evidence="3">
    <location>
        <begin position="1233"/>
        <end position="1251"/>
    </location>
</feature>
<dbReference type="GO" id="GO:0007264">
    <property type="term" value="P:small GTPase-mediated signal transduction"/>
    <property type="evidence" value="ECO:0007669"/>
    <property type="project" value="InterPro"/>
</dbReference>
<dbReference type="GeneID" id="10507287"/>
<feature type="region of interest" description="Disordered" evidence="3">
    <location>
        <begin position="714"/>
        <end position="733"/>
    </location>
</feature>
<feature type="compositionally biased region" description="Low complexity" evidence="3">
    <location>
        <begin position="1408"/>
        <end position="1423"/>
    </location>
</feature>
<dbReference type="Pfam" id="PF20421">
    <property type="entry name" value="DHR-2_Lobe_C"/>
    <property type="match status" value="1"/>
</dbReference>
<keyword evidence="2" id="KW-0175">Coiled coil</keyword>
<feature type="compositionally biased region" description="Polar residues" evidence="3">
    <location>
        <begin position="1222"/>
        <end position="1232"/>
    </location>
</feature>
<dbReference type="InterPro" id="IPR043162">
    <property type="entry name" value="DOCK_C_lobe_C"/>
</dbReference>
<dbReference type="OMA" id="HTECRSE"/>
<evidence type="ECO:0000313" key="6">
    <source>
        <dbReference type="Proteomes" id="UP000001064"/>
    </source>
</evidence>
<dbReference type="CDD" id="cd11684">
    <property type="entry name" value="DHR2_DOCK"/>
    <property type="match status" value="1"/>
</dbReference>
<feature type="compositionally biased region" description="Low complexity" evidence="3">
    <location>
        <begin position="1350"/>
        <end position="1398"/>
    </location>
</feature>
<feature type="compositionally biased region" description="Basic and acidic residues" evidence="3">
    <location>
        <begin position="1291"/>
        <end position="1302"/>
    </location>
</feature>
<dbReference type="Gene3D" id="1.20.1280.50">
    <property type="match status" value="1"/>
</dbReference>
<dbReference type="PANTHER" id="PTHR45653:SF8">
    <property type="entry name" value="DOCK FAMILY PROTEIN"/>
    <property type="match status" value="1"/>
</dbReference>
<sequence>MIEIKAVPISTKIIEENNIIDQNENNKPFSLIISNDNNSNNNFNSYPSSPPNTPFKYNTINFSSGIKENEIVMDEDEESDIAIQNRLFLNPFHRSRSITIAGSPTPKLDLTTLPNCQRGSVDDTIVLKSSSGSNNGGIFNNSNGILLSPSLGGSHTPLSVTPTASPLHTPQQHHHLHLQPPLQNLTLSPFSVQKRSFTQLVTPGNNSLLPTPPSTPPTPQQKVFSPPRRRNTCANLSNKLHSVYSPHKSSPSSNNFLPNQLHSPISISNNSNYSTNSIALSDYLASETINSNSNNVANTISPTLIGSDSPIYKSTSVFTPYNDNSIKKLEKIKSKINNDQFKHYESIFSAYNESLKTLKEGGMGVLNGEILVSIFQYLDVQEICSIALTCSWWRIVSEQNVLWLKKFHDKFQRPKTIIDRFSPSESWKELYIQHYFLDTSYMEFERLLSLFPVTVEYEHDITILLSKVLNYLKHTECRSEYIDKLEHLKNIHLTFGNKVEAANCYLQHSELISWDSNQIFNEEFGYPKESYSDRKERILKSALYLLFDGKYWERCLIIIKQLRKKYKKELAKYHKSSQTNINSTPSTIAANQLSVNQNISEQYKNSLVLKMIEISKLENECYKSIDTKERFFEEYFFVEFRGKGFPKSVDGKDFIFRGKELEKLGSFVSRLKNRYPGAQVVPKTSQLDISNGQFIHIRPCKPVLLPKELNSQINQQNNNKNNNNSKNNNFNNRANYKSQKSFINNNSKVFFYSVPFKKVKPQSITDSGSKEVNEFLGLWTRNTFIISKSIFPSLIRNSLINEIVEIEKNPLENAVESLEKKNKELDSLFKTCKISMQWSNHLTMTLNGVIDAAVAGGINMYRTFFQEMYLRENPTHLDHLKKLKQLLDDQKVLLESGLDVHTHYCPDNMKALQQKMEICFEKWKQIQSELTIPNITIDNQEEEEEEVYNTHVASLSRSHSNLESMLSLINSEPSDSINLTPTKNNNSLSSPSSPSSTINQIQNQLNQKQIEQLLKLQKDRESERKKELELSQKLEQLHLQQQLQQQHDLILYNNENINNNEVISSSSNNSKLKATSSKPPISTPISNKTLSVSSSSINTNTNPILNKKSMISTSSPAIPTSPPKPSITQNPTSPQKKSPIPKQKPTISSKSSTTTTATLSTTKTNITTPTKATKPASTTTSDQFLKPPTITRPSSISRSLTSISGPSSTPSKSKLKQPSTPIKSTPSKLNIPSSTTSNLSSTAASKASTTKSARDIFTTPKKESLTTSISSTPVSTKPSSLTRPTQSSLARKLEVDSKKEMKSTTLRLKSKERPILIEPKTPQTKKSFSSSDTPLSKKIVFDINENNQTLSPTDSISSLSSTSSKGSIKTATSTSSVTNSAIKSTPSSKRISTTSSKSFNPNMIPFKSTTSSLTRSSSTIVSSSPPLSNISLNAIPPIDIAKPIQKTTTTTSTTTATPSATSKKRLSITDTFKSVFLNNDDQTKKKLKQGNSSFSSSFSSSLSSSITPTTKKK</sequence>
<reference evidence="6" key="1">
    <citation type="journal article" date="2011" name="Genome Biol.">
        <title>Comparative genomics of the social amoebae Dictyostelium discoideum and Dictyostelium purpureum.</title>
        <authorList>
            <consortium name="US DOE Joint Genome Institute (JGI-PGF)"/>
            <person name="Sucgang R."/>
            <person name="Kuo A."/>
            <person name="Tian X."/>
            <person name="Salerno W."/>
            <person name="Parikh A."/>
            <person name="Feasley C.L."/>
            <person name="Dalin E."/>
            <person name="Tu H."/>
            <person name="Huang E."/>
            <person name="Barry K."/>
            <person name="Lindquist E."/>
            <person name="Shapiro H."/>
            <person name="Bruce D."/>
            <person name="Schmutz J."/>
            <person name="Salamov A."/>
            <person name="Fey P."/>
            <person name="Gaudet P."/>
            <person name="Anjard C."/>
            <person name="Babu M.M."/>
            <person name="Basu S."/>
            <person name="Bushmanova Y."/>
            <person name="van der Wel H."/>
            <person name="Katoh-Kurasawa M."/>
            <person name="Dinh C."/>
            <person name="Coutinho P.M."/>
            <person name="Saito T."/>
            <person name="Elias M."/>
            <person name="Schaap P."/>
            <person name="Kay R.R."/>
            <person name="Henrissat B."/>
            <person name="Eichinger L."/>
            <person name="Rivero F."/>
            <person name="Putnam N.H."/>
            <person name="West C.M."/>
            <person name="Loomis W.F."/>
            <person name="Chisholm R.L."/>
            <person name="Shaulsky G."/>
            <person name="Strassmann J.E."/>
            <person name="Queller D.C."/>
            <person name="Kuspa A."/>
            <person name="Grigoriev I.V."/>
        </authorList>
    </citation>
    <scope>NUCLEOTIDE SEQUENCE [LARGE SCALE GENOMIC DNA]</scope>
    <source>
        <strain evidence="6">QSDP1</strain>
    </source>
</reference>
<comment type="similarity">
    <text evidence="1">Belongs to the DOCK family.</text>
</comment>
<feature type="region of interest" description="Disordered" evidence="3">
    <location>
        <begin position="1443"/>
        <end position="1462"/>
    </location>
</feature>
<evidence type="ECO:0000259" key="4">
    <source>
        <dbReference type="PROSITE" id="PS51651"/>
    </source>
</evidence>
<feature type="region of interest" description="Disordered" evidence="3">
    <location>
        <begin position="1062"/>
        <end position="1314"/>
    </location>
</feature>
<dbReference type="Proteomes" id="UP000001064">
    <property type="component" value="Unassembled WGS sequence"/>
</dbReference>
<feature type="region of interest" description="Disordered" evidence="3">
    <location>
        <begin position="974"/>
        <end position="998"/>
    </location>
</feature>
<dbReference type="GO" id="GO:0005886">
    <property type="term" value="C:plasma membrane"/>
    <property type="evidence" value="ECO:0000318"/>
    <property type="project" value="GO_Central"/>
</dbReference>
<dbReference type="PANTHER" id="PTHR45653">
    <property type="entry name" value="DEDICATOR OF CYTOKINESIS"/>
    <property type="match status" value="1"/>
</dbReference>
<dbReference type="Gene3D" id="1.25.40.410">
    <property type="match status" value="1"/>
</dbReference>
<feature type="region of interest" description="Disordered" evidence="3">
    <location>
        <begin position="156"/>
        <end position="176"/>
    </location>
</feature>
<dbReference type="Pfam" id="PF12937">
    <property type="entry name" value="F-box-like"/>
    <property type="match status" value="1"/>
</dbReference>
<evidence type="ECO:0000256" key="1">
    <source>
        <dbReference type="PROSITE-ProRule" id="PRU00984"/>
    </source>
</evidence>
<dbReference type="VEuPathDB" id="AmoebaDB:DICPUDRAFT_81789"/>
<dbReference type="InterPro" id="IPR036047">
    <property type="entry name" value="F-box-like_dom_sf"/>
</dbReference>
<accession>F0ZUK8</accession>
<feature type="compositionally biased region" description="Low complexity" evidence="3">
    <location>
        <begin position="1492"/>
        <end position="1505"/>
    </location>
</feature>
<dbReference type="eggNOG" id="KOG1998">
    <property type="taxonomic scope" value="Eukaryota"/>
</dbReference>
<dbReference type="GO" id="GO:0005085">
    <property type="term" value="F:guanyl-nucleotide exchange factor activity"/>
    <property type="evidence" value="ECO:0000318"/>
    <property type="project" value="GO_Central"/>
</dbReference>